<keyword evidence="2" id="KW-1185">Reference proteome</keyword>
<reference evidence="1" key="1">
    <citation type="submission" date="2021-01" db="EMBL/GenBank/DDBJ databases">
        <title>Whole genome shotgun sequence of Virgisporangium aliadipatigenens NBRC 105644.</title>
        <authorList>
            <person name="Komaki H."/>
            <person name="Tamura T."/>
        </authorList>
    </citation>
    <scope>NUCLEOTIDE SEQUENCE</scope>
    <source>
        <strain evidence="1">NBRC 105644</strain>
    </source>
</reference>
<evidence type="ECO:0000313" key="1">
    <source>
        <dbReference type="EMBL" id="GIJ46123.1"/>
    </source>
</evidence>
<name>A0A8J4DQV4_9ACTN</name>
<proteinExistence type="predicted"/>
<evidence type="ECO:0008006" key="3">
    <source>
        <dbReference type="Google" id="ProtNLM"/>
    </source>
</evidence>
<protein>
    <recommendedName>
        <fullName evidence="3">DUF4304 domain-containing protein</fullName>
    </recommendedName>
</protein>
<evidence type="ECO:0000313" key="2">
    <source>
        <dbReference type="Proteomes" id="UP000619260"/>
    </source>
</evidence>
<sequence length="242" mass="27216">MQRGHDDNRSVDSRTINRLIAVAARDRLGPLGLVRHRRTRIWYDDRGWSLIVVEFPSGRSPGTYLNVGAMWLWAGGDHWAFDEGSRVYWRADGSFASTPPLGERGWQQHVDFRDVEQFSRDVELLADVAARRVTQLRTEFPSPRTVAARLRSRATRQDESPLWHAFHSGAAAALGGDAAAAGESLTKVVSAPHHVDWEHSLAEQASDLLGLVADPAAARRRIVEMIEHRRRRLNLPTTHSRP</sequence>
<dbReference type="AlphaFoldDB" id="A0A8J4DQV4"/>
<comment type="caution">
    <text evidence="1">The sequence shown here is derived from an EMBL/GenBank/DDBJ whole genome shotgun (WGS) entry which is preliminary data.</text>
</comment>
<dbReference type="EMBL" id="BOPF01000009">
    <property type="protein sequence ID" value="GIJ46123.1"/>
    <property type="molecule type" value="Genomic_DNA"/>
</dbReference>
<gene>
    <name evidence="1" type="ORF">Val02_30090</name>
</gene>
<organism evidence="1 2">
    <name type="scientific">Virgisporangium aliadipatigenens</name>
    <dbReference type="NCBI Taxonomy" id="741659"/>
    <lineage>
        <taxon>Bacteria</taxon>
        <taxon>Bacillati</taxon>
        <taxon>Actinomycetota</taxon>
        <taxon>Actinomycetes</taxon>
        <taxon>Micromonosporales</taxon>
        <taxon>Micromonosporaceae</taxon>
        <taxon>Virgisporangium</taxon>
    </lineage>
</organism>
<dbReference type="Proteomes" id="UP000619260">
    <property type="component" value="Unassembled WGS sequence"/>
</dbReference>
<accession>A0A8J4DQV4</accession>